<dbReference type="Proteomes" id="UP000245910">
    <property type="component" value="Chromosome II"/>
</dbReference>
<dbReference type="EMBL" id="LN649230">
    <property type="protein sequence ID" value="CEI62837.1"/>
    <property type="molecule type" value="Genomic_DNA"/>
</dbReference>
<evidence type="ECO:0000313" key="2">
    <source>
        <dbReference type="Proteomes" id="UP000245910"/>
    </source>
</evidence>
<protein>
    <submittedName>
        <fullName evidence="1">Uncharacterized protein</fullName>
    </submittedName>
</protein>
<accession>A0A2L2TEL2</accession>
<sequence>MDVPVKVNALSGTTSGRYKAPGWHNPTAATAAVFGSSLEVILFEYNHVRTLYNTAAFMRDIYPHSCGACHAL</sequence>
<name>A0A2L2TEL2_9HYPO</name>
<keyword evidence="2" id="KW-1185">Reference proteome</keyword>
<evidence type="ECO:0000313" key="1">
    <source>
        <dbReference type="EMBL" id="CEI62837.1"/>
    </source>
</evidence>
<proteinExistence type="predicted"/>
<reference evidence="2" key="1">
    <citation type="submission" date="2014-10" db="EMBL/GenBank/DDBJ databases">
        <authorList>
            <person name="King R."/>
        </authorList>
    </citation>
    <scope>NUCLEOTIDE SEQUENCE [LARGE SCALE GENOMIC DNA]</scope>
    <source>
        <strain evidence="2">A3/5</strain>
    </source>
</reference>
<dbReference type="AlphaFoldDB" id="A0A2L2TEL2"/>
<organism evidence="1 2">
    <name type="scientific">Fusarium venenatum</name>
    <dbReference type="NCBI Taxonomy" id="56646"/>
    <lineage>
        <taxon>Eukaryota</taxon>
        <taxon>Fungi</taxon>
        <taxon>Dikarya</taxon>
        <taxon>Ascomycota</taxon>
        <taxon>Pezizomycotina</taxon>
        <taxon>Sordariomycetes</taxon>
        <taxon>Hypocreomycetidae</taxon>
        <taxon>Hypocreales</taxon>
        <taxon>Nectriaceae</taxon>
        <taxon>Fusarium</taxon>
    </lineage>
</organism>